<dbReference type="GO" id="GO:0051537">
    <property type="term" value="F:2 iron, 2 sulfur cluster binding"/>
    <property type="evidence" value="ECO:0007669"/>
    <property type="project" value="UniProtKB-KW"/>
</dbReference>
<keyword evidence="8" id="KW-0408">Iron</keyword>
<dbReference type="PROSITE" id="PS51085">
    <property type="entry name" value="2FE2S_FER_2"/>
    <property type="match status" value="1"/>
</dbReference>
<dbReference type="PROSITE" id="PS00642">
    <property type="entry name" value="COMPLEX1_75K_2"/>
    <property type="match status" value="1"/>
</dbReference>
<evidence type="ECO:0000256" key="5">
    <source>
        <dbReference type="ARBA" id="ARBA00022719"/>
    </source>
</evidence>
<dbReference type="Gene3D" id="2.40.40.20">
    <property type="match status" value="1"/>
</dbReference>
<dbReference type="Gene3D" id="3.10.20.740">
    <property type="match status" value="1"/>
</dbReference>
<feature type="domain" description="4Fe-4S His(Cys)3-ligated-type" evidence="14">
    <location>
        <begin position="79"/>
        <end position="118"/>
    </location>
</feature>
<evidence type="ECO:0000256" key="3">
    <source>
        <dbReference type="ARBA" id="ARBA00022485"/>
    </source>
</evidence>
<dbReference type="Gene3D" id="3.40.228.10">
    <property type="entry name" value="Dimethylsulfoxide Reductase, domain 2"/>
    <property type="match status" value="1"/>
</dbReference>
<name>A0A381SCV7_9ZZZZ</name>
<dbReference type="Gene3D" id="3.40.50.740">
    <property type="match status" value="2"/>
</dbReference>
<keyword evidence="5" id="KW-0874">Quinone</keyword>
<keyword evidence="6" id="KW-0479">Metal-binding</keyword>
<dbReference type="GO" id="GO:0046872">
    <property type="term" value="F:metal ion binding"/>
    <property type="evidence" value="ECO:0007669"/>
    <property type="project" value="UniProtKB-KW"/>
</dbReference>
<dbReference type="InterPro" id="IPR006963">
    <property type="entry name" value="Mopterin_OxRdtase_4Fe-4S_dom"/>
</dbReference>
<feature type="domain" description="4Fe-4S Mo/W bis-MGD-type" evidence="13">
    <location>
        <begin position="217"/>
        <end position="273"/>
    </location>
</feature>
<dbReference type="InterPro" id="IPR019574">
    <property type="entry name" value="NADH_UbQ_OxRdtase_Gsu_4Fe4S-bd"/>
</dbReference>
<accession>A0A381SCV7</accession>
<dbReference type="CDD" id="cd00207">
    <property type="entry name" value="fer2"/>
    <property type="match status" value="1"/>
</dbReference>
<dbReference type="PROSITE" id="PS00490">
    <property type="entry name" value="MOLYBDOPTERIN_PROK_2"/>
    <property type="match status" value="1"/>
</dbReference>
<evidence type="ECO:0000259" key="13">
    <source>
        <dbReference type="PROSITE" id="PS51669"/>
    </source>
</evidence>
<dbReference type="PROSITE" id="PS51839">
    <property type="entry name" value="4FE4S_HC3"/>
    <property type="match status" value="1"/>
</dbReference>
<dbReference type="GO" id="GO:0048038">
    <property type="term" value="F:quinone binding"/>
    <property type="evidence" value="ECO:0007669"/>
    <property type="project" value="UniProtKB-KW"/>
</dbReference>
<evidence type="ECO:0000259" key="14">
    <source>
        <dbReference type="PROSITE" id="PS51839"/>
    </source>
</evidence>
<comment type="similarity">
    <text evidence="2">Belongs to the complex I 75 kDa subunit family.</text>
</comment>
<dbReference type="SUPFAM" id="SSF54292">
    <property type="entry name" value="2Fe-2S ferredoxin-like"/>
    <property type="match status" value="1"/>
</dbReference>
<evidence type="ECO:0000256" key="10">
    <source>
        <dbReference type="ARBA" id="ARBA00023027"/>
    </source>
</evidence>
<dbReference type="GO" id="GO:0042773">
    <property type="term" value="P:ATP synthesis coupled electron transport"/>
    <property type="evidence" value="ECO:0007669"/>
    <property type="project" value="InterPro"/>
</dbReference>
<dbReference type="PROSITE" id="PS00643">
    <property type="entry name" value="COMPLEX1_75K_3"/>
    <property type="match status" value="1"/>
</dbReference>
<evidence type="ECO:0000256" key="1">
    <source>
        <dbReference type="ARBA" id="ARBA00001966"/>
    </source>
</evidence>
<dbReference type="InterPro" id="IPR006655">
    <property type="entry name" value="Mopterin_OxRdtase_prok_CS"/>
</dbReference>
<keyword evidence="4" id="KW-0001">2Fe-2S</keyword>
<protein>
    <recommendedName>
        <fullName evidence="16">NADH-quinone oxidoreductase</fullName>
    </recommendedName>
</protein>
<dbReference type="SMART" id="SM00929">
    <property type="entry name" value="NADH-G_4Fe-4S_3"/>
    <property type="match status" value="1"/>
</dbReference>
<dbReference type="GO" id="GO:0016020">
    <property type="term" value="C:membrane"/>
    <property type="evidence" value="ECO:0007669"/>
    <property type="project" value="InterPro"/>
</dbReference>
<dbReference type="SUPFAM" id="SSF53706">
    <property type="entry name" value="Formate dehydrogenase/DMSO reductase, domains 1-3"/>
    <property type="match status" value="1"/>
</dbReference>
<dbReference type="SUPFAM" id="SSF54862">
    <property type="entry name" value="4Fe-4S ferredoxins"/>
    <property type="match status" value="1"/>
</dbReference>
<keyword evidence="7" id="KW-1278">Translocase</keyword>
<feature type="non-terminal residue" evidence="15">
    <location>
        <position position="1"/>
    </location>
</feature>
<organism evidence="15">
    <name type="scientific">marine metagenome</name>
    <dbReference type="NCBI Taxonomy" id="408172"/>
    <lineage>
        <taxon>unclassified sequences</taxon>
        <taxon>metagenomes</taxon>
        <taxon>ecological metagenomes</taxon>
    </lineage>
</organism>
<keyword evidence="3" id="KW-0004">4Fe-4S</keyword>
<evidence type="ECO:0000256" key="6">
    <source>
        <dbReference type="ARBA" id="ARBA00022723"/>
    </source>
</evidence>
<dbReference type="InterPro" id="IPR010228">
    <property type="entry name" value="NADH_UbQ_OxRdtase_Gsu"/>
</dbReference>
<gene>
    <name evidence="15" type="ORF">METZ01_LOCUS51837</name>
</gene>
<dbReference type="FunFam" id="3.10.20.740:FF:000001">
    <property type="entry name" value="NADH-quinone oxidoreductase subunit G"/>
    <property type="match status" value="1"/>
</dbReference>
<evidence type="ECO:0000259" key="12">
    <source>
        <dbReference type="PROSITE" id="PS51085"/>
    </source>
</evidence>
<evidence type="ECO:0000256" key="7">
    <source>
        <dbReference type="ARBA" id="ARBA00022967"/>
    </source>
</evidence>
<dbReference type="FunFam" id="3.30.70.20:FF:000002">
    <property type="entry name" value="NADH-ubiquinone oxidoreductase 75 kDa subunit"/>
    <property type="match status" value="1"/>
</dbReference>
<dbReference type="Pfam" id="PF10588">
    <property type="entry name" value="NADH-G_4Fe-4S_3"/>
    <property type="match status" value="1"/>
</dbReference>
<dbReference type="InterPro" id="IPR009010">
    <property type="entry name" value="Asp_de-COase-like_dom_sf"/>
</dbReference>
<evidence type="ECO:0008006" key="16">
    <source>
        <dbReference type="Google" id="ProtNLM"/>
    </source>
</evidence>
<dbReference type="InterPro" id="IPR000283">
    <property type="entry name" value="NADH_UbQ_OxRdtase_75kDa_su_CS"/>
</dbReference>
<keyword evidence="9" id="KW-0411">Iron-sulfur</keyword>
<dbReference type="InterPro" id="IPR006656">
    <property type="entry name" value="Mopterin_OxRdtase"/>
</dbReference>
<evidence type="ECO:0000256" key="9">
    <source>
        <dbReference type="ARBA" id="ARBA00023014"/>
    </source>
</evidence>
<keyword evidence="10" id="KW-0520">NAD</keyword>
<dbReference type="InterPro" id="IPR050123">
    <property type="entry name" value="Prok_molybdopt-oxidoreductase"/>
</dbReference>
<dbReference type="Pfam" id="PF22117">
    <property type="entry name" value="Fer4_Nqo3"/>
    <property type="match status" value="1"/>
</dbReference>
<dbReference type="InterPro" id="IPR054351">
    <property type="entry name" value="NADH_UbQ_OxRdtase_ferredoxin"/>
</dbReference>
<evidence type="ECO:0000256" key="8">
    <source>
        <dbReference type="ARBA" id="ARBA00023004"/>
    </source>
</evidence>
<evidence type="ECO:0000313" key="15">
    <source>
        <dbReference type="EMBL" id="SUZ98983.1"/>
    </source>
</evidence>
<evidence type="ECO:0000256" key="11">
    <source>
        <dbReference type="ARBA" id="ARBA00034078"/>
    </source>
</evidence>
<feature type="domain" description="2Fe-2S ferredoxin-type" evidence="12">
    <location>
        <begin position="1"/>
        <end position="79"/>
    </location>
</feature>
<dbReference type="PANTHER" id="PTHR43105">
    <property type="entry name" value="RESPIRATORY NITRATE REDUCTASE"/>
    <property type="match status" value="1"/>
</dbReference>
<reference evidence="15" key="1">
    <citation type="submission" date="2018-05" db="EMBL/GenBank/DDBJ databases">
        <authorList>
            <person name="Lanie J.A."/>
            <person name="Ng W.-L."/>
            <person name="Kazmierczak K.M."/>
            <person name="Andrzejewski T.M."/>
            <person name="Davidsen T.M."/>
            <person name="Wayne K.J."/>
            <person name="Tettelin H."/>
            <person name="Glass J.I."/>
            <person name="Rusch D."/>
            <person name="Podicherti R."/>
            <person name="Tsui H.-C.T."/>
            <person name="Winkler M.E."/>
        </authorList>
    </citation>
    <scope>NUCLEOTIDE SEQUENCE</scope>
</reference>
<dbReference type="PROSITE" id="PS51669">
    <property type="entry name" value="4FE4S_MOW_BIS_MGD"/>
    <property type="match status" value="1"/>
</dbReference>
<dbReference type="GO" id="GO:0003954">
    <property type="term" value="F:NADH dehydrogenase activity"/>
    <property type="evidence" value="ECO:0007669"/>
    <property type="project" value="TreeGrafter"/>
</dbReference>
<dbReference type="Gene3D" id="3.30.70.20">
    <property type="match status" value="1"/>
</dbReference>
<dbReference type="InterPro" id="IPR001041">
    <property type="entry name" value="2Fe-2S_ferredoxin-type"/>
</dbReference>
<sequence length="814" mass="86377">VAITVDGREVLARPGELVIDACERTGTYIPRFCHHPRMQPVGMCRMCLVEVDTGRGPALQPSCVLECTPGMVVDTESEVTRKAQDGVLEFLLVNHPLDCPVCDKGGECPLQDQTMAFGPGESRFVEEKRHFEKPIPINDNVHLDRERCILCDRCTRFADQVAGDPLIHFLGRGSRTQINTYPDRPFSSYFSGNTVQICPVGALTAAPYRFKARPWDLTEVESTSTLDSVGARIAVQASHDRVLRFLGVDADAVNWGWLSDKERFVFEAYGSEDRLGEPRLRQDNGTGSVRASWSEAMERCVTALGAAEPDRVAVLGGARLTNEAQYAWARLAKGVIGTDHVDAQLADGLPAQVVLGLPRATIDDACTPGGIIVLLGPDPKEELGTLYLRLRHAVVHDGCTLIELTPQTTGLSGQAAHSIRVPPGAAPAAVATMCGKRGVKRADLPSKELAAAGRALAGGGPVTVLVGRSSLAEGSGPTVDAALALHDHLPDARFLSLLRRGNIHGALDMGLSPGLLPGRATLEAGRDRALAHWPTLPSSTGHDALGILEAAAEGRIDVLVLLGADILGDVPDHDLARRALDGAGTVIAVDLFATPTTDRADILLPAAAPTELDGSFTNLEGRITVIRQKVTPPGTARPDWMIAVDLADRLGAGAGPSTPDELWAELAEVSLVHADIGPAVLEASAREGVLVVGRAELARPKPTSVSEPGRRKVRLVVTRSMYDRGVLVAHSPSLVGLAPGTRMAVAPDDLERLGLTDGEKVRAVGTRGELAAEVIADAGTAPGTVHLLWNQDGPDPGDLIDASQVVTDLKLERR</sequence>
<evidence type="ECO:0000256" key="2">
    <source>
        <dbReference type="ARBA" id="ARBA00005404"/>
    </source>
</evidence>
<dbReference type="PANTHER" id="PTHR43105:SF12">
    <property type="entry name" value="NADH-QUINONE OXIDOREDUCTASE SUBUNIT G"/>
    <property type="match status" value="1"/>
</dbReference>
<proteinExistence type="inferred from homology"/>
<dbReference type="Pfam" id="PF22151">
    <property type="entry name" value="Fer4_NDSU1"/>
    <property type="match status" value="1"/>
</dbReference>
<evidence type="ECO:0000256" key="4">
    <source>
        <dbReference type="ARBA" id="ARBA00022714"/>
    </source>
</evidence>
<dbReference type="InterPro" id="IPR036010">
    <property type="entry name" value="2Fe-2S_ferredoxin-like_sf"/>
</dbReference>
<dbReference type="NCBIfam" id="TIGR01973">
    <property type="entry name" value="NuoG"/>
    <property type="match status" value="1"/>
</dbReference>
<comment type="cofactor">
    <cofactor evidence="1">
        <name>[4Fe-4S] cluster</name>
        <dbReference type="ChEBI" id="CHEBI:49883"/>
    </cofactor>
</comment>
<dbReference type="GO" id="GO:0008137">
    <property type="term" value="F:NADH dehydrogenase (ubiquinone) activity"/>
    <property type="evidence" value="ECO:0007669"/>
    <property type="project" value="InterPro"/>
</dbReference>
<dbReference type="EMBL" id="UINC01002656">
    <property type="protein sequence ID" value="SUZ98983.1"/>
    <property type="molecule type" value="Genomic_DNA"/>
</dbReference>
<dbReference type="Pfam" id="PF00384">
    <property type="entry name" value="Molybdopterin"/>
    <property type="match status" value="1"/>
</dbReference>
<dbReference type="AlphaFoldDB" id="A0A381SCV7"/>
<dbReference type="GO" id="GO:0051539">
    <property type="term" value="F:4 iron, 4 sulfur cluster binding"/>
    <property type="evidence" value="ECO:0007669"/>
    <property type="project" value="UniProtKB-KW"/>
</dbReference>
<dbReference type="Pfam" id="PF13510">
    <property type="entry name" value="Fer2_4"/>
    <property type="match status" value="1"/>
</dbReference>
<dbReference type="SUPFAM" id="SSF50692">
    <property type="entry name" value="ADC-like"/>
    <property type="match status" value="1"/>
</dbReference>
<comment type="cofactor">
    <cofactor evidence="11">
        <name>[2Fe-2S] cluster</name>
        <dbReference type="ChEBI" id="CHEBI:190135"/>
    </cofactor>
</comment>